<gene>
    <name evidence="2" type="ORF">VPNG_10227</name>
</gene>
<dbReference type="SUPFAM" id="SSF53335">
    <property type="entry name" value="S-adenosyl-L-methionine-dependent methyltransferases"/>
    <property type="match status" value="1"/>
</dbReference>
<dbReference type="OrthoDB" id="417697at2759"/>
<proteinExistence type="inferred from homology"/>
<dbReference type="EMBL" id="LKEB01000114">
    <property type="protein sequence ID" value="ROV88714.1"/>
    <property type="molecule type" value="Genomic_DNA"/>
</dbReference>
<dbReference type="Pfam" id="PF13489">
    <property type="entry name" value="Methyltransf_23"/>
    <property type="match status" value="1"/>
</dbReference>
<dbReference type="PANTHER" id="PTHR43591">
    <property type="entry name" value="METHYLTRANSFERASE"/>
    <property type="match status" value="1"/>
</dbReference>
<evidence type="ECO:0000313" key="2">
    <source>
        <dbReference type="EMBL" id="ROV88714.1"/>
    </source>
</evidence>
<dbReference type="STRING" id="1230097.A0A423VCT8"/>
<dbReference type="InterPro" id="IPR029063">
    <property type="entry name" value="SAM-dependent_MTases_sf"/>
</dbReference>
<organism evidence="2 3">
    <name type="scientific">Cytospora leucostoma</name>
    <dbReference type="NCBI Taxonomy" id="1230097"/>
    <lineage>
        <taxon>Eukaryota</taxon>
        <taxon>Fungi</taxon>
        <taxon>Dikarya</taxon>
        <taxon>Ascomycota</taxon>
        <taxon>Pezizomycotina</taxon>
        <taxon>Sordariomycetes</taxon>
        <taxon>Sordariomycetidae</taxon>
        <taxon>Diaporthales</taxon>
        <taxon>Cytosporaceae</taxon>
        <taxon>Cytospora</taxon>
    </lineage>
</organism>
<sequence>MASKAEYVFTRDFLDNNRINLLHTLWAKIFGYLVHPKIPTSRPDLRVADIGTGTGIWLFDLRESVDPSARLEGFDISFDAAPPEETLPSNVSFRHWDVREELPEDLEGVFDIVHVRFFTFVLLVDQVPLVVERLFKMLKPGGYLQWGDPDFNSIRIDKTRPDPKTESLAELFKLLSVQDPRLKPTWVTDLPNIFSSAGFVDIEADKNDCPPHMAFILHECGLMIHELIYRKTKNEKMQQELGRLLPRAVEETRDGAYVTAVRWTVIGKKPEK</sequence>
<evidence type="ECO:0000313" key="3">
    <source>
        <dbReference type="Proteomes" id="UP000285146"/>
    </source>
</evidence>
<comment type="caution">
    <text evidence="2">The sequence shown here is derived from an EMBL/GenBank/DDBJ whole genome shotgun (WGS) entry which is preliminary data.</text>
</comment>
<dbReference type="Proteomes" id="UP000285146">
    <property type="component" value="Unassembled WGS sequence"/>
</dbReference>
<accession>A0A423VCT8</accession>
<name>A0A423VCT8_9PEZI</name>
<evidence type="ECO:0000256" key="1">
    <source>
        <dbReference type="ARBA" id="ARBA00038158"/>
    </source>
</evidence>
<dbReference type="AlphaFoldDB" id="A0A423VCT8"/>
<protein>
    <recommendedName>
        <fullName evidence="4">Methyltransferase domain-containing protein</fullName>
    </recommendedName>
</protein>
<dbReference type="PANTHER" id="PTHR43591:SF96">
    <property type="entry name" value="PUTATIVE-RELATED"/>
    <property type="match status" value="1"/>
</dbReference>
<keyword evidence="3" id="KW-1185">Reference proteome</keyword>
<dbReference type="InParanoid" id="A0A423VCT8"/>
<dbReference type="CDD" id="cd02440">
    <property type="entry name" value="AdoMet_MTases"/>
    <property type="match status" value="1"/>
</dbReference>
<dbReference type="Gene3D" id="3.40.50.150">
    <property type="entry name" value="Vaccinia Virus protein VP39"/>
    <property type="match status" value="1"/>
</dbReference>
<evidence type="ECO:0008006" key="4">
    <source>
        <dbReference type="Google" id="ProtNLM"/>
    </source>
</evidence>
<comment type="similarity">
    <text evidence="1">Belongs to the methyltransferase superfamily. LaeA methyltransferase family.</text>
</comment>
<reference evidence="2 3" key="1">
    <citation type="submission" date="2015-09" db="EMBL/GenBank/DDBJ databases">
        <title>Host preference determinants of Valsa canker pathogens revealed by comparative genomics.</title>
        <authorList>
            <person name="Yin Z."/>
            <person name="Huang L."/>
        </authorList>
    </citation>
    <scope>NUCLEOTIDE SEQUENCE [LARGE SCALE GENOMIC DNA]</scope>
    <source>
        <strain evidence="2 3">SXYLt</strain>
    </source>
</reference>